<protein>
    <submittedName>
        <fullName evidence="1">Uncharacterized protein</fullName>
    </submittedName>
</protein>
<evidence type="ECO:0000313" key="1">
    <source>
        <dbReference type="EMBL" id="SDJ37944.1"/>
    </source>
</evidence>
<gene>
    <name evidence="1" type="ORF">SAMN05216605_1284</name>
</gene>
<dbReference type="Proteomes" id="UP000182894">
    <property type="component" value="Unassembled WGS sequence"/>
</dbReference>
<organism evidence="1 2">
    <name type="scientific">Pseudomonas abietaniphila</name>
    <dbReference type="NCBI Taxonomy" id="89065"/>
    <lineage>
        <taxon>Bacteria</taxon>
        <taxon>Pseudomonadati</taxon>
        <taxon>Pseudomonadota</taxon>
        <taxon>Gammaproteobacteria</taxon>
        <taxon>Pseudomonadales</taxon>
        <taxon>Pseudomonadaceae</taxon>
        <taxon>Pseudomonas</taxon>
    </lineage>
</organism>
<dbReference type="OrthoDB" id="6541275at2"/>
<proteinExistence type="predicted"/>
<dbReference type="RefSeq" id="WP_074759007.1">
    <property type="nucleotide sequence ID" value="NZ_FNCO01000028.1"/>
</dbReference>
<sequence length="192" mass="21349">MIEKTLATAITKEVDSSSYAIWPFRTAEVSVNGDRNNGGIDLVANPELIDVIHEATDENGLRDLLIAMNKPDGSFMTLGCIAGDIEGAYHTYLEFTPRDPAVARDEASILGIYDQWVGWTSEHCSPHPGLADALLHNVAWTYREFAFRGKEPQYLITTYQRAQSAQDHRSLVSWLHNFLCSVDPINPAKDLA</sequence>
<reference evidence="2" key="1">
    <citation type="submission" date="2016-10" db="EMBL/GenBank/DDBJ databases">
        <authorList>
            <person name="Varghese N."/>
            <person name="Submissions S."/>
        </authorList>
    </citation>
    <scope>NUCLEOTIDE SEQUENCE [LARGE SCALE GENOMIC DNA]</scope>
    <source>
        <strain evidence="2">ATCC 700689</strain>
    </source>
</reference>
<dbReference type="STRING" id="89065.SAMN05216605_1284"/>
<evidence type="ECO:0000313" key="2">
    <source>
        <dbReference type="Proteomes" id="UP000182894"/>
    </source>
</evidence>
<dbReference type="EMBL" id="FNCO01000028">
    <property type="protein sequence ID" value="SDJ37944.1"/>
    <property type="molecule type" value="Genomic_DNA"/>
</dbReference>
<dbReference type="AlphaFoldDB" id="A0A1G8T950"/>
<keyword evidence="2" id="KW-1185">Reference proteome</keyword>
<accession>A0A1G8T950</accession>
<name>A0A1G8T950_9PSED</name>